<name>A0ABR6BGE6_9PSEU</name>
<comment type="caution">
    <text evidence="1">The sequence shown here is derived from an EMBL/GenBank/DDBJ whole genome shotgun (WGS) entry which is preliminary data.</text>
</comment>
<keyword evidence="2" id="KW-1185">Reference proteome</keyword>
<gene>
    <name evidence="1" type="ORF">BC739_003160</name>
</gene>
<organism evidence="1 2">
    <name type="scientific">Kutzneria viridogrisea</name>
    <dbReference type="NCBI Taxonomy" id="47990"/>
    <lineage>
        <taxon>Bacteria</taxon>
        <taxon>Bacillati</taxon>
        <taxon>Actinomycetota</taxon>
        <taxon>Actinomycetes</taxon>
        <taxon>Pseudonocardiales</taxon>
        <taxon>Pseudonocardiaceae</taxon>
        <taxon>Kutzneria</taxon>
    </lineage>
</organism>
<dbReference type="RefSeq" id="WP_182837573.1">
    <property type="nucleotide sequence ID" value="NZ_BAAABQ010000059.1"/>
</dbReference>
<dbReference type="Proteomes" id="UP000517916">
    <property type="component" value="Unassembled WGS sequence"/>
</dbReference>
<proteinExistence type="predicted"/>
<sequence>MTEPLHVPASPIGWYWFAPDRPHGIYDPVYRLLHVTTIFYVRDPEPVLGYFTGCKRVLGPDIDQSLSRKIKPCPVCLDFVFSGEGVLL</sequence>
<evidence type="ECO:0000313" key="2">
    <source>
        <dbReference type="Proteomes" id="UP000517916"/>
    </source>
</evidence>
<evidence type="ECO:0000313" key="1">
    <source>
        <dbReference type="EMBL" id="MBA8925961.1"/>
    </source>
</evidence>
<protein>
    <submittedName>
        <fullName evidence="1">Uncharacterized protein</fullName>
    </submittedName>
</protein>
<reference evidence="1 2" key="1">
    <citation type="submission" date="2020-08" db="EMBL/GenBank/DDBJ databases">
        <title>Genomic Encyclopedia of Archaeal and Bacterial Type Strains, Phase II (KMG-II): from individual species to whole genera.</title>
        <authorList>
            <person name="Goeker M."/>
        </authorList>
    </citation>
    <scope>NUCLEOTIDE SEQUENCE [LARGE SCALE GENOMIC DNA]</scope>
    <source>
        <strain evidence="1 2">DSM 43850</strain>
    </source>
</reference>
<dbReference type="EMBL" id="JACJID010000002">
    <property type="protein sequence ID" value="MBA8925961.1"/>
    <property type="molecule type" value="Genomic_DNA"/>
</dbReference>
<accession>A0ABR6BGE6</accession>